<keyword evidence="2" id="KW-0067">ATP-binding</keyword>
<comment type="caution">
    <text evidence="2">The sequence shown here is derived from an EMBL/GenBank/DDBJ whole genome shotgun (WGS) entry which is preliminary data.</text>
</comment>
<evidence type="ECO:0000259" key="1">
    <source>
        <dbReference type="Pfam" id="PF04851"/>
    </source>
</evidence>
<name>A0ABT3WET1_9PROT</name>
<dbReference type="Proteomes" id="UP001165576">
    <property type="component" value="Unassembled WGS sequence"/>
</dbReference>
<dbReference type="InterPro" id="IPR006935">
    <property type="entry name" value="Helicase/UvrB_N"/>
</dbReference>
<reference evidence="2" key="1">
    <citation type="submission" date="2022-07" db="EMBL/GenBank/DDBJ databases">
        <title>Bombella genomes.</title>
        <authorList>
            <person name="Harer L."/>
            <person name="Styblova S."/>
            <person name="Ehrmann M."/>
        </authorList>
    </citation>
    <scope>NUCLEOTIDE SEQUENCE</scope>
    <source>
        <strain evidence="2">TMW 2.2543</strain>
    </source>
</reference>
<evidence type="ECO:0000313" key="2">
    <source>
        <dbReference type="EMBL" id="MCX5617602.1"/>
    </source>
</evidence>
<dbReference type="GO" id="GO:0004386">
    <property type="term" value="F:helicase activity"/>
    <property type="evidence" value="ECO:0007669"/>
    <property type="project" value="UniProtKB-KW"/>
</dbReference>
<dbReference type="InterPro" id="IPR050742">
    <property type="entry name" value="Helicase_Restrict-Modif_Enz"/>
</dbReference>
<dbReference type="InterPro" id="IPR027417">
    <property type="entry name" value="P-loop_NTPase"/>
</dbReference>
<dbReference type="RefSeq" id="WP_266116077.1">
    <property type="nucleotide sequence ID" value="NZ_JANIDY010000001.1"/>
</dbReference>
<keyword evidence="2" id="KW-0547">Nucleotide-binding</keyword>
<dbReference type="PANTHER" id="PTHR47396:SF1">
    <property type="entry name" value="ATP-DEPENDENT HELICASE IRC3-RELATED"/>
    <property type="match status" value="1"/>
</dbReference>
<keyword evidence="2" id="KW-0378">Hydrolase</keyword>
<proteinExistence type="predicted"/>
<dbReference type="PANTHER" id="PTHR47396">
    <property type="entry name" value="TYPE I RESTRICTION ENZYME ECOKI R PROTEIN"/>
    <property type="match status" value="1"/>
</dbReference>
<dbReference type="Gene3D" id="3.40.50.300">
    <property type="entry name" value="P-loop containing nucleotide triphosphate hydrolases"/>
    <property type="match status" value="2"/>
</dbReference>
<gene>
    <name evidence="2" type="ORF">NQF86_02795</name>
</gene>
<feature type="domain" description="Helicase/UvrB N-terminal" evidence="1">
    <location>
        <begin position="55"/>
        <end position="248"/>
    </location>
</feature>
<protein>
    <submittedName>
        <fullName evidence="2">DEAD/DEAH box helicase family protein</fullName>
    </submittedName>
</protein>
<sequence>MNRTIRNITARLSLRRPQNNSLDILAHVLESIEFSKETDLERDLEAVKKNYPSVEEFERDFPSICFALATGVGKTRLMGAFISYLYLTGRSRHFFVLAPNLTIYEKLKEDFSPKSPKYVFQGIQEISANPPVIITGEDYESGKGVRFDVNNLRIQGRLFENSETLFINIFNISKINATENKKGANKSSTPRIKRLHETIGESYFDYLSNLPDLVILMNEAHRYRATAGATAINELKPVLGIELTATPKTTGSSPVNFKNVIYDYSLSEAMEDGYVKDPAVAIRKDFKPENYSPEQLERIKLEDGIHHHEFTKVELDVYARQHNKKIIKPFMLVVAQDTDHAHNLRNLIESNNFFDGRYKGKVAEIHSKQSGAEGDENIQRLISIEDPNEPTEIVIHVNKLKEGWDVTNLYTIVPLRASASENLTEQTIGRGLRLPYGRKTEVDAVDRLTIIAHDTFQDIIDRANNSNSIIKKKIEIGNGRDVPFEKPQAITVPSLASIALTGASVTGYDYHEPTETSKTAVPITPQHHKVAEVAMDVAKRYERLRSSRELSTSEIQTRIIKEVSEIIRPEQGALALEPENFNSLVKEVVETVTKNLAELSIDIPKIVLIPSREVTYGFHDFELEGLDKLNFQPINHEILIQQLRTNKSSLLSCDGGYDKEDKLESYIIRSLIDHELVDYDGHTELLNKLARQIVARFKSYLPDESDVENVLVHNQDKITDFIVVQLMQHYWETPTDYQVTVSRGSTILKPFNCTIQKGTVSRNFKSIPENKSDVKKMIFSGFTKCCYPLQKFDSVDGELRFAQILENDEKVIRWMKPAPGFFQIEYKNGVAYEPDFVVETTDAKYLCEPKMASEMKSDTVLAKQKTALRWCYYATKHTQENEGKPWHYALIPHNAITSNRSFEGLMNEYVVPQPLINQ</sequence>
<evidence type="ECO:0000313" key="3">
    <source>
        <dbReference type="Proteomes" id="UP001165576"/>
    </source>
</evidence>
<dbReference type="SUPFAM" id="SSF52540">
    <property type="entry name" value="P-loop containing nucleoside triphosphate hydrolases"/>
    <property type="match status" value="1"/>
</dbReference>
<dbReference type="Pfam" id="PF04851">
    <property type="entry name" value="ResIII"/>
    <property type="match status" value="1"/>
</dbReference>
<organism evidence="2 3">
    <name type="scientific">Bombella pluederhausensis</name>
    <dbReference type="NCBI Taxonomy" id="2967336"/>
    <lineage>
        <taxon>Bacteria</taxon>
        <taxon>Pseudomonadati</taxon>
        <taxon>Pseudomonadota</taxon>
        <taxon>Alphaproteobacteria</taxon>
        <taxon>Acetobacterales</taxon>
        <taxon>Acetobacteraceae</taxon>
        <taxon>Bombella</taxon>
    </lineage>
</organism>
<keyword evidence="2" id="KW-0347">Helicase</keyword>
<keyword evidence="3" id="KW-1185">Reference proteome</keyword>
<accession>A0ABT3WET1</accession>
<dbReference type="EMBL" id="JANIDY010000001">
    <property type="protein sequence ID" value="MCX5617602.1"/>
    <property type="molecule type" value="Genomic_DNA"/>
</dbReference>